<dbReference type="GO" id="GO:0009396">
    <property type="term" value="P:folic acid-containing compound biosynthetic process"/>
    <property type="evidence" value="ECO:0007669"/>
    <property type="project" value="TreeGrafter"/>
</dbReference>
<keyword evidence="3 6" id="KW-0067">ATP-binding</keyword>
<dbReference type="InParanoid" id="A0A1Y1XYD6"/>
<dbReference type="PANTHER" id="PTHR23407">
    <property type="entry name" value="ATPASE INHIBITOR/5-FORMYLTETRAHYDROFOLATE CYCLO-LIGASE"/>
    <property type="match status" value="1"/>
</dbReference>
<comment type="caution">
    <text evidence="8">The sequence shown here is derived from an EMBL/GenBank/DDBJ whole genome shotgun (WGS) entry which is preliminary data.</text>
</comment>
<keyword evidence="9" id="KW-1185">Reference proteome</keyword>
<dbReference type="FunCoup" id="A0A1Y1XYD6">
    <property type="interactions" value="277"/>
</dbReference>
<feature type="binding site" evidence="6">
    <location>
        <position position="60"/>
    </location>
    <ligand>
        <name>substrate</name>
    </ligand>
</feature>
<dbReference type="AlphaFoldDB" id="A0A1Y1XYD6"/>
<dbReference type="EC" id="6.3.3.2" evidence="5 7"/>
<dbReference type="NCBIfam" id="TIGR02727">
    <property type="entry name" value="MTHFS_bact"/>
    <property type="match status" value="1"/>
</dbReference>
<evidence type="ECO:0000256" key="4">
    <source>
        <dbReference type="ARBA" id="ARBA00036539"/>
    </source>
</evidence>
<dbReference type="InterPro" id="IPR024185">
    <property type="entry name" value="FTHF_cligase-like_sf"/>
</dbReference>
<evidence type="ECO:0000256" key="1">
    <source>
        <dbReference type="ARBA" id="ARBA00010638"/>
    </source>
</evidence>
<comment type="similarity">
    <text evidence="1 7">Belongs to the 5-formyltetrahydrofolate cyclo-ligase family.</text>
</comment>
<dbReference type="STRING" id="1314790.A0A1Y1XYD6"/>
<dbReference type="GO" id="GO:0005524">
    <property type="term" value="F:ATP binding"/>
    <property type="evidence" value="ECO:0007669"/>
    <property type="project" value="UniProtKB-KW"/>
</dbReference>
<reference evidence="8 9" key="1">
    <citation type="submission" date="2016-07" db="EMBL/GenBank/DDBJ databases">
        <title>Pervasive Adenine N6-methylation of Active Genes in Fungi.</title>
        <authorList>
            <consortium name="DOE Joint Genome Institute"/>
            <person name="Mondo S.J."/>
            <person name="Dannebaum R.O."/>
            <person name="Kuo R.C."/>
            <person name="Labutti K."/>
            <person name="Haridas S."/>
            <person name="Kuo A."/>
            <person name="Salamov A."/>
            <person name="Ahrendt S.R."/>
            <person name="Lipzen A."/>
            <person name="Sullivan W."/>
            <person name="Andreopoulos W.B."/>
            <person name="Clum A."/>
            <person name="Lindquist E."/>
            <person name="Daum C."/>
            <person name="Ramamoorthy G.K."/>
            <person name="Gryganskyi A."/>
            <person name="Culley D."/>
            <person name="Magnuson J.K."/>
            <person name="James T.Y."/>
            <person name="O'Malley M.A."/>
            <person name="Stajich J.E."/>
            <person name="Spatafora J.W."/>
            <person name="Visel A."/>
            <person name="Grigoriev I.V."/>
        </authorList>
    </citation>
    <scope>NUCLEOTIDE SEQUENCE [LARGE SCALE GENOMIC DNA]</scope>
    <source>
        <strain evidence="8 9">CBS 931.73</strain>
    </source>
</reference>
<dbReference type="FunFam" id="3.40.50.10420:FF:000007">
    <property type="entry name" value="5-formyltetrahydrofolate cyclo-ligase"/>
    <property type="match status" value="1"/>
</dbReference>
<feature type="binding site" evidence="6">
    <location>
        <position position="55"/>
    </location>
    <ligand>
        <name>substrate</name>
    </ligand>
</feature>
<evidence type="ECO:0000313" key="8">
    <source>
        <dbReference type="EMBL" id="ORX90758.1"/>
    </source>
</evidence>
<evidence type="ECO:0000313" key="9">
    <source>
        <dbReference type="Proteomes" id="UP000193498"/>
    </source>
</evidence>
<feature type="binding site" evidence="6">
    <location>
        <begin position="9"/>
        <end position="13"/>
    </location>
    <ligand>
        <name>ATP</name>
        <dbReference type="ChEBI" id="CHEBI:30616"/>
    </ligand>
</feature>
<comment type="cofactor">
    <cofactor evidence="7">
        <name>Mg(2+)</name>
        <dbReference type="ChEBI" id="CHEBI:18420"/>
    </cofactor>
</comment>
<feature type="binding site" evidence="6">
    <location>
        <begin position="142"/>
        <end position="150"/>
    </location>
    <ligand>
        <name>ATP</name>
        <dbReference type="ChEBI" id="CHEBI:30616"/>
    </ligand>
</feature>
<dbReference type="SUPFAM" id="SSF100950">
    <property type="entry name" value="NagB/RpiA/CoA transferase-like"/>
    <property type="match status" value="1"/>
</dbReference>
<evidence type="ECO:0000256" key="6">
    <source>
        <dbReference type="PIRSR" id="PIRSR006806-1"/>
    </source>
</evidence>
<evidence type="ECO:0000256" key="3">
    <source>
        <dbReference type="ARBA" id="ARBA00022840"/>
    </source>
</evidence>
<dbReference type="PIRSF" id="PIRSF006806">
    <property type="entry name" value="FTHF_cligase"/>
    <property type="match status" value="1"/>
</dbReference>
<evidence type="ECO:0000256" key="5">
    <source>
        <dbReference type="ARBA" id="ARBA00038966"/>
    </source>
</evidence>
<dbReference type="InterPro" id="IPR037171">
    <property type="entry name" value="NagB/RpiA_transferase-like"/>
</dbReference>
<evidence type="ECO:0000256" key="7">
    <source>
        <dbReference type="RuleBase" id="RU361279"/>
    </source>
</evidence>
<accession>A0A1Y1XYD6</accession>
<dbReference type="InterPro" id="IPR002698">
    <property type="entry name" value="FTHF_cligase"/>
</dbReference>
<evidence type="ECO:0000256" key="2">
    <source>
        <dbReference type="ARBA" id="ARBA00022741"/>
    </source>
</evidence>
<organism evidence="8 9">
    <name type="scientific">Basidiobolus meristosporus CBS 931.73</name>
    <dbReference type="NCBI Taxonomy" id="1314790"/>
    <lineage>
        <taxon>Eukaryota</taxon>
        <taxon>Fungi</taxon>
        <taxon>Fungi incertae sedis</taxon>
        <taxon>Zoopagomycota</taxon>
        <taxon>Entomophthoromycotina</taxon>
        <taxon>Basidiobolomycetes</taxon>
        <taxon>Basidiobolales</taxon>
        <taxon>Basidiobolaceae</taxon>
        <taxon>Basidiobolus</taxon>
    </lineage>
</organism>
<dbReference type="GO" id="GO:0046872">
    <property type="term" value="F:metal ion binding"/>
    <property type="evidence" value="ECO:0007669"/>
    <property type="project" value="UniProtKB-KW"/>
</dbReference>
<keyword evidence="7" id="KW-0460">Magnesium</keyword>
<dbReference type="Pfam" id="PF01812">
    <property type="entry name" value="5-FTHF_cyc-lig"/>
    <property type="match status" value="1"/>
</dbReference>
<dbReference type="GO" id="GO:0030272">
    <property type="term" value="F:5-formyltetrahydrofolate cyclo-ligase activity"/>
    <property type="evidence" value="ECO:0007669"/>
    <property type="project" value="UniProtKB-EC"/>
</dbReference>
<dbReference type="EMBL" id="MCFE01000361">
    <property type="protein sequence ID" value="ORX90758.1"/>
    <property type="molecule type" value="Genomic_DNA"/>
</dbReference>
<proteinExistence type="inferred from homology"/>
<dbReference type="Gene3D" id="3.40.50.10420">
    <property type="entry name" value="NagB/RpiA/CoA transferase-like"/>
    <property type="match status" value="1"/>
</dbReference>
<keyword evidence="7" id="KW-0479">Metal-binding</keyword>
<keyword evidence="2 6" id="KW-0547">Nucleotide-binding</keyword>
<dbReference type="GO" id="GO:0035999">
    <property type="term" value="P:tetrahydrofolate interconversion"/>
    <property type="evidence" value="ECO:0007669"/>
    <property type="project" value="TreeGrafter"/>
</dbReference>
<dbReference type="GO" id="GO:0005739">
    <property type="term" value="C:mitochondrion"/>
    <property type="evidence" value="ECO:0007669"/>
    <property type="project" value="TreeGrafter"/>
</dbReference>
<dbReference type="PANTHER" id="PTHR23407:SF1">
    <property type="entry name" value="5-FORMYLTETRAHYDROFOLATE CYCLO-LIGASE"/>
    <property type="match status" value="1"/>
</dbReference>
<name>A0A1Y1XYD6_9FUNG</name>
<sequence length="203" mass="23067">MVSNVKVLKTEVRKQLRKSLGLLSEEVVVRESQQVVAQLLDLNAFKDSKRVSVYINMSGEIKTQEIIRQLFLQGKECFVPRCDGTRMEMLRLNSYEDYLSLPLNKWKIPEPKLDEVREDAFETGGLDLIIMPGLGFDLSGSRIGHGKGYYDRYLESCANSGKIPSTVALALSAQIVEDNLPVDHFDRKPDLIITPQRIIYPKH</sequence>
<dbReference type="Proteomes" id="UP000193498">
    <property type="component" value="Unassembled WGS sequence"/>
</dbReference>
<protein>
    <recommendedName>
        <fullName evidence="5 7">5-formyltetrahydrofolate cyclo-ligase</fullName>
        <ecNumber evidence="5 7">6.3.3.2</ecNumber>
    </recommendedName>
</protein>
<comment type="catalytic activity">
    <reaction evidence="4 7">
        <text>(6S)-5-formyl-5,6,7,8-tetrahydrofolate + ATP = (6R)-5,10-methenyltetrahydrofolate + ADP + phosphate</text>
        <dbReference type="Rhea" id="RHEA:10488"/>
        <dbReference type="ChEBI" id="CHEBI:30616"/>
        <dbReference type="ChEBI" id="CHEBI:43474"/>
        <dbReference type="ChEBI" id="CHEBI:57455"/>
        <dbReference type="ChEBI" id="CHEBI:57457"/>
        <dbReference type="ChEBI" id="CHEBI:456216"/>
        <dbReference type="EC" id="6.3.3.2"/>
    </reaction>
</comment>
<gene>
    <name evidence="8" type="ORF">K493DRAFT_265409</name>
</gene>
<dbReference type="OrthoDB" id="2015992at2759"/>